<dbReference type="Pfam" id="PF00440">
    <property type="entry name" value="TetR_N"/>
    <property type="match status" value="1"/>
</dbReference>
<keyword evidence="1" id="KW-0805">Transcription regulation</keyword>
<dbReference type="PROSITE" id="PS50977">
    <property type="entry name" value="HTH_TETR_2"/>
    <property type="match status" value="1"/>
</dbReference>
<protein>
    <recommendedName>
        <fullName evidence="6">HTH tetR-type domain-containing protein</fullName>
    </recommendedName>
</protein>
<name>A0ABP4Q8M1_9ACTN</name>
<organism evidence="7 8">
    <name type="scientific">Kribbella hippodromi</name>
    <dbReference type="NCBI Taxonomy" id="434347"/>
    <lineage>
        <taxon>Bacteria</taxon>
        <taxon>Bacillati</taxon>
        <taxon>Actinomycetota</taxon>
        <taxon>Actinomycetes</taxon>
        <taxon>Propionibacteriales</taxon>
        <taxon>Kribbellaceae</taxon>
        <taxon>Kribbella</taxon>
    </lineage>
</organism>
<comment type="caution">
    <text evidence="7">The sequence shown here is derived from an EMBL/GenBank/DDBJ whole genome shotgun (WGS) entry which is preliminary data.</text>
</comment>
<gene>
    <name evidence="7" type="ORF">GCM10009804_65150</name>
</gene>
<keyword evidence="8" id="KW-1185">Reference proteome</keyword>
<dbReference type="Proteomes" id="UP001501705">
    <property type="component" value="Unassembled WGS sequence"/>
</dbReference>
<feature type="domain" description="HTH tetR-type" evidence="6">
    <location>
        <begin position="25"/>
        <end position="85"/>
    </location>
</feature>
<accession>A0ABP4Q8M1</accession>
<dbReference type="PANTHER" id="PTHR30055:SF234">
    <property type="entry name" value="HTH-TYPE TRANSCRIPTIONAL REGULATOR BETI"/>
    <property type="match status" value="1"/>
</dbReference>
<reference evidence="8" key="1">
    <citation type="journal article" date="2019" name="Int. J. Syst. Evol. Microbiol.">
        <title>The Global Catalogue of Microorganisms (GCM) 10K type strain sequencing project: providing services to taxonomists for standard genome sequencing and annotation.</title>
        <authorList>
            <consortium name="The Broad Institute Genomics Platform"/>
            <consortium name="The Broad Institute Genome Sequencing Center for Infectious Disease"/>
            <person name="Wu L."/>
            <person name="Ma J."/>
        </authorList>
    </citation>
    <scope>NUCLEOTIDE SEQUENCE [LARGE SCALE GENOMIC DNA]</scope>
    <source>
        <strain evidence="8">JCM 15572</strain>
    </source>
</reference>
<evidence type="ECO:0000256" key="4">
    <source>
        <dbReference type="PROSITE-ProRule" id="PRU00335"/>
    </source>
</evidence>
<dbReference type="EMBL" id="BAAAPH010000028">
    <property type="protein sequence ID" value="GAA1599510.1"/>
    <property type="molecule type" value="Genomic_DNA"/>
</dbReference>
<feature type="DNA-binding region" description="H-T-H motif" evidence="4">
    <location>
        <begin position="48"/>
        <end position="67"/>
    </location>
</feature>
<proteinExistence type="predicted"/>
<feature type="region of interest" description="Disordered" evidence="5">
    <location>
        <begin position="1"/>
        <end position="23"/>
    </location>
</feature>
<evidence type="ECO:0000313" key="8">
    <source>
        <dbReference type="Proteomes" id="UP001501705"/>
    </source>
</evidence>
<keyword evidence="2 4" id="KW-0238">DNA-binding</keyword>
<evidence type="ECO:0000256" key="2">
    <source>
        <dbReference type="ARBA" id="ARBA00023125"/>
    </source>
</evidence>
<dbReference type="InterPro" id="IPR009057">
    <property type="entry name" value="Homeodomain-like_sf"/>
</dbReference>
<keyword evidence="3" id="KW-0804">Transcription</keyword>
<dbReference type="Gene3D" id="1.10.357.10">
    <property type="entry name" value="Tetracycline Repressor, domain 2"/>
    <property type="match status" value="1"/>
</dbReference>
<dbReference type="PRINTS" id="PR00455">
    <property type="entry name" value="HTHTETR"/>
</dbReference>
<dbReference type="InterPro" id="IPR050109">
    <property type="entry name" value="HTH-type_TetR-like_transc_reg"/>
</dbReference>
<sequence>MGYPKKMRASVDNPPAGGLRARKKAKTRASIAAAAARLFAASGFAAVTMLDVARASEVSEQTVYNYFPTKEALVFDRVDELRRLLLAPAGVPSTGQPGAEPMAADGLVDQFGVWLERGVLGLAGRRSLRQPGGMPRLVATDPGLRRHLLGHARDLASALAEHWTEHEQVDPLAARTLADALLQLFVRVVERLGTLESEAELSALAAEARRTLDLLRPLARMGTR</sequence>
<evidence type="ECO:0000259" key="6">
    <source>
        <dbReference type="PROSITE" id="PS50977"/>
    </source>
</evidence>
<evidence type="ECO:0000256" key="5">
    <source>
        <dbReference type="SAM" id="MobiDB-lite"/>
    </source>
</evidence>
<evidence type="ECO:0000256" key="1">
    <source>
        <dbReference type="ARBA" id="ARBA00023015"/>
    </source>
</evidence>
<evidence type="ECO:0000256" key="3">
    <source>
        <dbReference type="ARBA" id="ARBA00023163"/>
    </source>
</evidence>
<evidence type="ECO:0000313" key="7">
    <source>
        <dbReference type="EMBL" id="GAA1599510.1"/>
    </source>
</evidence>
<dbReference type="PANTHER" id="PTHR30055">
    <property type="entry name" value="HTH-TYPE TRANSCRIPTIONAL REGULATOR RUTR"/>
    <property type="match status" value="1"/>
</dbReference>
<dbReference type="SUPFAM" id="SSF46689">
    <property type="entry name" value="Homeodomain-like"/>
    <property type="match status" value="1"/>
</dbReference>
<dbReference type="InterPro" id="IPR001647">
    <property type="entry name" value="HTH_TetR"/>
</dbReference>